<dbReference type="OrthoDB" id="120976at2759"/>
<protein>
    <submittedName>
        <fullName evidence="1">Uncharacterized protein</fullName>
    </submittedName>
</protein>
<proteinExistence type="predicted"/>
<dbReference type="AlphaFoldDB" id="A0A2Z7ACM2"/>
<evidence type="ECO:0000313" key="2">
    <source>
        <dbReference type="Proteomes" id="UP000250235"/>
    </source>
</evidence>
<name>A0A2Z7ACM2_9LAMI</name>
<keyword evidence="2" id="KW-1185">Reference proteome</keyword>
<organism evidence="1 2">
    <name type="scientific">Dorcoceras hygrometricum</name>
    <dbReference type="NCBI Taxonomy" id="472368"/>
    <lineage>
        <taxon>Eukaryota</taxon>
        <taxon>Viridiplantae</taxon>
        <taxon>Streptophyta</taxon>
        <taxon>Embryophyta</taxon>
        <taxon>Tracheophyta</taxon>
        <taxon>Spermatophyta</taxon>
        <taxon>Magnoliopsida</taxon>
        <taxon>eudicotyledons</taxon>
        <taxon>Gunneridae</taxon>
        <taxon>Pentapetalae</taxon>
        <taxon>asterids</taxon>
        <taxon>lamiids</taxon>
        <taxon>Lamiales</taxon>
        <taxon>Gesneriaceae</taxon>
        <taxon>Didymocarpoideae</taxon>
        <taxon>Trichosporeae</taxon>
        <taxon>Loxocarpinae</taxon>
        <taxon>Dorcoceras</taxon>
    </lineage>
</organism>
<accession>A0A2Z7ACM2</accession>
<dbReference type="EMBL" id="KV018745">
    <property type="protein sequence ID" value="KZV16662.1"/>
    <property type="molecule type" value="Genomic_DNA"/>
</dbReference>
<sequence length="71" mass="8020">MEISCRDLPFVELKLENCELTCNHTTQLLGVLPTLKTPLNMLSIKGQSISFCCTVNRRWCFPSAVNWKSGC</sequence>
<dbReference type="Proteomes" id="UP000250235">
    <property type="component" value="Unassembled WGS sequence"/>
</dbReference>
<gene>
    <name evidence="1" type="ORF">F511_42943</name>
</gene>
<reference evidence="1 2" key="1">
    <citation type="journal article" date="2015" name="Proc. Natl. Acad. Sci. U.S.A.">
        <title>The resurrection genome of Boea hygrometrica: A blueprint for survival of dehydration.</title>
        <authorList>
            <person name="Xiao L."/>
            <person name="Yang G."/>
            <person name="Zhang L."/>
            <person name="Yang X."/>
            <person name="Zhao S."/>
            <person name="Ji Z."/>
            <person name="Zhou Q."/>
            <person name="Hu M."/>
            <person name="Wang Y."/>
            <person name="Chen M."/>
            <person name="Xu Y."/>
            <person name="Jin H."/>
            <person name="Xiao X."/>
            <person name="Hu G."/>
            <person name="Bao F."/>
            <person name="Hu Y."/>
            <person name="Wan P."/>
            <person name="Li L."/>
            <person name="Deng X."/>
            <person name="Kuang T."/>
            <person name="Xiang C."/>
            <person name="Zhu J.K."/>
            <person name="Oliver M.J."/>
            <person name="He Y."/>
        </authorList>
    </citation>
    <scope>NUCLEOTIDE SEQUENCE [LARGE SCALE GENOMIC DNA]</scope>
    <source>
        <strain evidence="2">cv. XS01</strain>
    </source>
</reference>
<evidence type="ECO:0000313" key="1">
    <source>
        <dbReference type="EMBL" id="KZV16662.1"/>
    </source>
</evidence>